<evidence type="ECO:0000256" key="1">
    <source>
        <dbReference type="SAM" id="MobiDB-lite"/>
    </source>
</evidence>
<dbReference type="InterPro" id="IPR012854">
    <property type="entry name" value="Cu_amine_oxidase-like_N"/>
</dbReference>
<keyword evidence="5" id="KW-1185">Reference proteome</keyword>
<evidence type="ECO:0000256" key="2">
    <source>
        <dbReference type="SAM" id="SignalP"/>
    </source>
</evidence>
<dbReference type="EMBL" id="QFGA01000001">
    <property type="protein sequence ID" value="TEB07803.1"/>
    <property type="molecule type" value="Genomic_DNA"/>
</dbReference>
<feature type="domain" description="Copper amine oxidase-like N-terminal" evidence="3">
    <location>
        <begin position="31"/>
        <end position="133"/>
    </location>
</feature>
<keyword evidence="2" id="KW-0732">Signal</keyword>
<organism evidence="4 5">
    <name type="scientific">Pelotomaculum schinkii</name>
    <dbReference type="NCBI Taxonomy" id="78350"/>
    <lineage>
        <taxon>Bacteria</taxon>
        <taxon>Bacillati</taxon>
        <taxon>Bacillota</taxon>
        <taxon>Clostridia</taxon>
        <taxon>Eubacteriales</taxon>
        <taxon>Desulfotomaculaceae</taxon>
        <taxon>Pelotomaculum</taxon>
    </lineage>
</organism>
<dbReference type="InterPro" id="IPR036582">
    <property type="entry name" value="Mao_N_sf"/>
</dbReference>
<feature type="chain" id="PRO_5021462276" description="Copper amine oxidase-like N-terminal domain-containing protein" evidence="2">
    <location>
        <begin position="25"/>
        <end position="425"/>
    </location>
</feature>
<accession>A0A4Y7RG94</accession>
<gene>
    <name evidence="4" type="ORF">Psch_01358</name>
</gene>
<name>A0A4Y7RG94_9FIRM</name>
<dbReference type="AlphaFoldDB" id="A0A4Y7RG94"/>
<proteinExistence type="predicted"/>
<evidence type="ECO:0000313" key="4">
    <source>
        <dbReference type="EMBL" id="TEB07803.1"/>
    </source>
</evidence>
<dbReference type="Gene3D" id="3.30.457.10">
    <property type="entry name" value="Copper amine oxidase-like, N-terminal domain"/>
    <property type="match status" value="1"/>
</dbReference>
<feature type="signal peptide" evidence="2">
    <location>
        <begin position="1"/>
        <end position="24"/>
    </location>
</feature>
<reference evidence="4 5" key="1">
    <citation type="journal article" date="2018" name="Environ. Microbiol.">
        <title>Novel energy conservation strategies and behaviour of Pelotomaculum schinkii driving syntrophic propionate catabolism.</title>
        <authorList>
            <person name="Hidalgo-Ahumada C.A.P."/>
            <person name="Nobu M.K."/>
            <person name="Narihiro T."/>
            <person name="Tamaki H."/>
            <person name="Liu W.T."/>
            <person name="Kamagata Y."/>
            <person name="Stams A.J.M."/>
            <person name="Imachi H."/>
            <person name="Sousa D.Z."/>
        </authorList>
    </citation>
    <scope>NUCLEOTIDE SEQUENCE [LARGE SCALE GENOMIC DNA]</scope>
    <source>
        <strain evidence="4 5">HH</strain>
    </source>
</reference>
<dbReference type="RefSeq" id="WP_190239598.1">
    <property type="nucleotide sequence ID" value="NZ_QFGA01000001.1"/>
</dbReference>
<protein>
    <recommendedName>
        <fullName evidence="3">Copper amine oxidase-like N-terminal domain-containing protein</fullName>
    </recommendedName>
</protein>
<comment type="caution">
    <text evidence="4">The sequence shown here is derived from an EMBL/GenBank/DDBJ whole genome shotgun (WGS) entry which is preliminary data.</text>
</comment>
<feature type="region of interest" description="Disordered" evidence="1">
    <location>
        <begin position="370"/>
        <end position="391"/>
    </location>
</feature>
<dbReference type="Proteomes" id="UP000298324">
    <property type="component" value="Unassembled WGS sequence"/>
</dbReference>
<evidence type="ECO:0000259" key="3">
    <source>
        <dbReference type="Pfam" id="PF07833"/>
    </source>
</evidence>
<feature type="compositionally biased region" description="Acidic residues" evidence="1">
    <location>
        <begin position="373"/>
        <end position="383"/>
    </location>
</feature>
<sequence length="425" mass="46831">MRKSLFFVVMVALITVVLAAPAFAAGEVQLQVNGDTVPSPALYLDNDVTMISAGTFARLSGADFSENGEVLTITENGKALTLTSGKDEAVLGDQPVALPRAAVKTNNVAYVPLRAVSSAFGFEVGWDAEKLLVSLVREETRDGMAPLELLAKSNAACQAINTYSMDGSFDIDMEIMADGKLMEDAPKNLGMSLTSQIQNDPLQIYITQKVNADEAGQIPEMAVEMYMDEEKMYMKMPGQEWQAMGQPFSSEFWKQQQDIQSDPLKAIAQMKEMGILVNYGNDTTVDGKDYYVLNASLDFNKFMENFQEMFQQAMQAASSGAAQENPADMQQELQQIMENASLDYFYTILINKETLISDIINFNAKMDLTMENPEPDTDPDTDQSGEQAPEEIRIKYDMNGQFNISGLGEPFKAPVIDDSVKNPVD</sequence>
<dbReference type="InterPro" id="IPR046720">
    <property type="entry name" value="DUF6612"/>
</dbReference>
<evidence type="ECO:0000313" key="5">
    <source>
        <dbReference type="Proteomes" id="UP000298324"/>
    </source>
</evidence>
<dbReference type="Pfam" id="PF07833">
    <property type="entry name" value="Cu_amine_oxidN1"/>
    <property type="match status" value="1"/>
</dbReference>
<dbReference type="Gene3D" id="2.50.20.20">
    <property type="match status" value="1"/>
</dbReference>
<dbReference type="SUPFAM" id="SSF55383">
    <property type="entry name" value="Copper amine oxidase, domain N"/>
    <property type="match status" value="1"/>
</dbReference>
<dbReference type="Pfam" id="PF20316">
    <property type="entry name" value="DUF6612"/>
    <property type="match status" value="1"/>
</dbReference>